<evidence type="ECO:0000256" key="4">
    <source>
        <dbReference type="RuleBase" id="RU368087"/>
    </source>
</evidence>
<dbReference type="AlphaFoldDB" id="A0A0D2H1F3"/>
<keyword evidence="5" id="KW-0175">Coiled coil</keyword>
<dbReference type="OrthoDB" id="5532350at2759"/>
<sequence>MLRTSIPRSCMTRIRTPQFCQSFVTARPNWSEGDTGAIRPGGVAVSDPFNRREQVLENMYFKQHEIENIRKLREKLAAQRKHLDEVEIHLNEMEAAALKEAQAKVGAAAEQRL</sequence>
<name>A0A0D2H1F3_9EURO</name>
<comment type="subcellular location">
    <subcellularLocation>
        <location evidence="1">Mitochondrion</location>
    </subcellularLocation>
</comment>
<dbReference type="GO" id="GO:0042030">
    <property type="term" value="F:ATPase inhibitor activity"/>
    <property type="evidence" value="ECO:0007669"/>
    <property type="project" value="InterPro"/>
</dbReference>
<dbReference type="Gene3D" id="1.20.5.500">
    <property type="entry name" value="Single helix bin"/>
    <property type="match status" value="1"/>
</dbReference>
<dbReference type="InterPro" id="IPR007648">
    <property type="entry name" value="ATPase_inhibitor_mt"/>
</dbReference>
<comment type="similarity">
    <text evidence="2 4">Belongs to the ATPase inhibitor family.</text>
</comment>
<evidence type="ECO:0000256" key="5">
    <source>
        <dbReference type="SAM" id="Coils"/>
    </source>
</evidence>
<protein>
    <recommendedName>
        <fullName evidence="4">ATPase inhibitor, mitochondrial</fullName>
    </recommendedName>
</protein>
<feature type="coiled-coil region" evidence="5">
    <location>
        <begin position="66"/>
        <end position="96"/>
    </location>
</feature>
<dbReference type="GeneID" id="27714536"/>
<dbReference type="EMBL" id="KN848081">
    <property type="protein sequence ID" value="KIX95670.1"/>
    <property type="molecule type" value="Genomic_DNA"/>
</dbReference>
<reference evidence="6 7" key="1">
    <citation type="submission" date="2015-01" db="EMBL/GenBank/DDBJ databases">
        <title>The Genome Sequence of Fonsecaea multimorphosa CBS 102226.</title>
        <authorList>
            <consortium name="The Broad Institute Genomics Platform"/>
            <person name="Cuomo C."/>
            <person name="de Hoog S."/>
            <person name="Gorbushina A."/>
            <person name="Stielow B."/>
            <person name="Teixiera M."/>
            <person name="Abouelleil A."/>
            <person name="Chapman S.B."/>
            <person name="Priest M."/>
            <person name="Young S.K."/>
            <person name="Wortman J."/>
            <person name="Nusbaum C."/>
            <person name="Birren B."/>
        </authorList>
    </citation>
    <scope>NUCLEOTIDE SEQUENCE [LARGE SCALE GENOMIC DNA]</scope>
    <source>
        <strain evidence="6 7">CBS 102226</strain>
    </source>
</reference>
<dbReference type="Proteomes" id="UP000053411">
    <property type="component" value="Unassembled WGS sequence"/>
</dbReference>
<evidence type="ECO:0000313" key="7">
    <source>
        <dbReference type="Proteomes" id="UP000053411"/>
    </source>
</evidence>
<evidence type="ECO:0000256" key="3">
    <source>
        <dbReference type="ARBA" id="ARBA00023128"/>
    </source>
</evidence>
<dbReference type="GO" id="GO:0005739">
    <property type="term" value="C:mitochondrion"/>
    <property type="evidence" value="ECO:0007669"/>
    <property type="project" value="UniProtKB-SubCell"/>
</dbReference>
<keyword evidence="7" id="KW-1185">Reference proteome</keyword>
<evidence type="ECO:0000256" key="2">
    <source>
        <dbReference type="ARBA" id="ARBA00010901"/>
    </source>
</evidence>
<gene>
    <name evidence="6" type="ORF">Z520_08790</name>
</gene>
<evidence type="ECO:0000313" key="6">
    <source>
        <dbReference type="EMBL" id="KIX95670.1"/>
    </source>
</evidence>
<dbReference type="RefSeq" id="XP_016629793.1">
    <property type="nucleotide sequence ID" value="XM_016779286.1"/>
</dbReference>
<accession>A0A0D2H1F3</accession>
<organism evidence="6 7">
    <name type="scientific">Fonsecaea multimorphosa CBS 102226</name>
    <dbReference type="NCBI Taxonomy" id="1442371"/>
    <lineage>
        <taxon>Eukaryota</taxon>
        <taxon>Fungi</taxon>
        <taxon>Dikarya</taxon>
        <taxon>Ascomycota</taxon>
        <taxon>Pezizomycotina</taxon>
        <taxon>Eurotiomycetes</taxon>
        <taxon>Chaetothyriomycetidae</taxon>
        <taxon>Chaetothyriales</taxon>
        <taxon>Herpotrichiellaceae</taxon>
        <taxon>Fonsecaea</taxon>
    </lineage>
</organism>
<dbReference type="VEuPathDB" id="FungiDB:Z520_08790"/>
<dbReference type="STRING" id="1442371.A0A0D2H1F3"/>
<evidence type="ECO:0000256" key="1">
    <source>
        <dbReference type="ARBA" id="ARBA00004173"/>
    </source>
</evidence>
<dbReference type="Pfam" id="PF04568">
    <property type="entry name" value="IATP"/>
    <property type="match status" value="1"/>
</dbReference>
<keyword evidence="3" id="KW-0496">Mitochondrion</keyword>
<comment type="function">
    <text evidence="4">Inhibits the enzyme activity of ATPase.</text>
</comment>
<proteinExistence type="inferred from homology"/>